<reference evidence="11 12" key="1">
    <citation type="journal article" date="2015" name="Genome Biol. Evol.">
        <title>Phylogenomic analyses indicate that early fungi evolved digesting cell walls of algal ancestors of land plants.</title>
        <authorList>
            <person name="Chang Y."/>
            <person name="Wang S."/>
            <person name="Sekimoto S."/>
            <person name="Aerts A.L."/>
            <person name="Choi C."/>
            <person name="Clum A."/>
            <person name="LaButti K.M."/>
            <person name="Lindquist E.A."/>
            <person name="Yee Ngan C."/>
            <person name="Ohm R.A."/>
            <person name="Salamov A.A."/>
            <person name="Grigoriev I.V."/>
            <person name="Spatafora J.W."/>
            <person name="Berbee M.L."/>
        </authorList>
    </citation>
    <scope>NUCLEOTIDE SEQUENCE [LARGE SCALE GENOMIC DNA]</scope>
    <source>
        <strain evidence="11 12">JEL478</strain>
    </source>
</reference>
<evidence type="ECO:0000313" key="12">
    <source>
        <dbReference type="Proteomes" id="UP000070544"/>
    </source>
</evidence>
<dbReference type="GO" id="GO:0006396">
    <property type="term" value="P:RNA processing"/>
    <property type="evidence" value="ECO:0007669"/>
    <property type="project" value="InterPro"/>
</dbReference>
<dbReference type="GO" id="GO:0004525">
    <property type="term" value="F:ribonuclease III activity"/>
    <property type="evidence" value="ECO:0007669"/>
    <property type="project" value="InterPro"/>
</dbReference>
<organism evidence="11 12">
    <name type="scientific">Gonapodya prolifera (strain JEL478)</name>
    <name type="common">Monoblepharis prolifera</name>
    <dbReference type="NCBI Taxonomy" id="1344416"/>
    <lineage>
        <taxon>Eukaryota</taxon>
        <taxon>Fungi</taxon>
        <taxon>Fungi incertae sedis</taxon>
        <taxon>Chytridiomycota</taxon>
        <taxon>Chytridiomycota incertae sedis</taxon>
        <taxon>Monoblepharidomycetes</taxon>
        <taxon>Monoblepharidales</taxon>
        <taxon>Gonapodyaceae</taxon>
        <taxon>Gonapodya</taxon>
    </lineage>
</organism>
<dbReference type="SMART" id="SM00358">
    <property type="entry name" value="DSRM"/>
    <property type="match status" value="1"/>
</dbReference>
<dbReference type="Pfam" id="PF14622">
    <property type="entry name" value="Ribonucleas_3_3"/>
    <property type="match status" value="1"/>
</dbReference>
<evidence type="ECO:0000256" key="3">
    <source>
        <dbReference type="ARBA" id="ARBA00022980"/>
    </source>
</evidence>
<feature type="domain" description="RNase III" evidence="10">
    <location>
        <begin position="91"/>
        <end position="227"/>
    </location>
</feature>
<dbReference type="InterPro" id="IPR014720">
    <property type="entry name" value="dsRBD_dom"/>
</dbReference>
<dbReference type="Pfam" id="PF22892">
    <property type="entry name" value="DSRM_MRPL44"/>
    <property type="match status" value="1"/>
</dbReference>
<dbReference type="InterPro" id="IPR000999">
    <property type="entry name" value="RNase_III_dom"/>
</dbReference>
<dbReference type="OrthoDB" id="67027at2759"/>
<dbReference type="EMBL" id="KQ965764">
    <property type="protein sequence ID" value="KXS15100.1"/>
    <property type="molecule type" value="Genomic_DNA"/>
</dbReference>
<keyword evidence="5" id="KW-0687">Ribonucleoprotein</keyword>
<dbReference type="Proteomes" id="UP000070544">
    <property type="component" value="Unassembled WGS sequence"/>
</dbReference>
<evidence type="ECO:0000259" key="9">
    <source>
        <dbReference type="PROSITE" id="PS50137"/>
    </source>
</evidence>
<evidence type="ECO:0000256" key="8">
    <source>
        <dbReference type="PROSITE-ProRule" id="PRU00266"/>
    </source>
</evidence>
<dbReference type="InterPro" id="IPR044444">
    <property type="entry name" value="Ribosomal_mL44_DSRM_metazoa"/>
</dbReference>
<accession>A0A139AEB4</accession>
<dbReference type="Gene3D" id="1.10.1520.10">
    <property type="entry name" value="Ribonuclease III domain"/>
    <property type="match status" value="1"/>
</dbReference>
<comment type="similarity">
    <text evidence="6">Belongs to the ribonuclease III family. Mitochondrion-specific ribosomal protein mL44 subfamily.</text>
</comment>
<evidence type="ECO:0000256" key="5">
    <source>
        <dbReference type="ARBA" id="ARBA00023274"/>
    </source>
</evidence>
<dbReference type="SUPFAM" id="SSF69065">
    <property type="entry name" value="RNase III domain-like"/>
    <property type="match status" value="1"/>
</dbReference>
<keyword evidence="3" id="KW-0689">Ribosomal protein</keyword>
<dbReference type="CDD" id="cd19873">
    <property type="entry name" value="DSRM_MRPL3_like"/>
    <property type="match status" value="1"/>
</dbReference>
<evidence type="ECO:0000256" key="2">
    <source>
        <dbReference type="ARBA" id="ARBA00022884"/>
    </source>
</evidence>
<keyword evidence="2 8" id="KW-0694">RNA-binding</keyword>
<dbReference type="GO" id="GO:0005739">
    <property type="term" value="C:mitochondrion"/>
    <property type="evidence" value="ECO:0007669"/>
    <property type="project" value="TreeGrafter"/>
</dbReference>
<proteinExistence type="inferred from homology"/>
<keyword evidence="12" id="KW-1185">Reference proteome</keyword>
<evidence type="ECO:0000256" key="4">
    <source>
        <dbReference type="ARBA" id="ARBA00023128"/>
    </source>
</evidence>
<dbReference type="CDD" id="cd00593">
    <property type="entry name" value="RIBOc"/>
    <property type="match status" value="1"/>
</dbReference>
<dbReference type="PANTHER" id="PTHR11207:SF32">
    <property type="entry name" value="LARGE RIBOSOMAL SUBUNIT PROTEIN ML44"/>
    <property type="match status" value="1"/>
</dbReference>
<dbReference type="STRING" id="1344416.A0A139AEB4"/>
<keyword evidence="4" id="KW-0496">Mitochondrion</keyword>
<evidence type="ECO:0000313" key="11">
    <source>
        <dbReference type="EMBL" id="KXS15100.1"/>
    </source>
</evidence>
<evidence type="ECO:0000256" key="1">
    <source>
        <dbReference type="ARBA" id="ARBA00004173"/>
    </source>
</evidence>
<dbReference type="OMA" id="CENSIGY"/>
<dbReference type="InterPro" id="IPR036389">
    <property type="entry name" value="RNase_III_sf"/>
</dbReference>
<dbReference type="SMART" id="SM00535">
    <property type="entry name" value="RIBOc"/>
    <property type="match status" value="1"/>
</dbReference>
<protein>
    <recommendedName>
        <fullName evidence="7">Large ribosomal subunit protein mL44</fullName>
    </recommendedName>
</protein>
<dbReference type="AlphaFoldDB" id="A0A139AEB4"/>
<dbReference type="Gene3D" id="3.30.160.20">
    <property type="match status" value="1"/>
</dbReference>
<evidence type="ECO:0000256" key="6">
    <source>
        <dbReference type="ARBA" id="ARBA00024034"/>
    </source>
</evidence>
<dbReference type="InterPro" id="IPR044443">
    <property type="entry name" value="Ribosomal_mL44_DSRM_fung"/>
</dbReference>
<gene>
    <name evidence="11" type="ORF">M427DRAFT_155532</name>
</gene>
<dbReference type="GO" id="GO:0003725">
    <property type="term" value="F:double-stranded RNA binding"/>
    <property type="evidence" value="ECO:0007669"/>
    <property type="project" value="InterPro"/>
</dbReference>
<comment type="subcellular location">
    <subcellularLocation>
        <location evidence="1">Mitochondrion</location>
    </subcellularLocation>
</comment>
<dbReference type="GO" id="GO:0003735">
    <property type="term" value="F:structural constituent of ribosome"/>
    <property type="evidence" value="ECO:0007669"/>
    <property type="project" value="TreeGrafter"/>
</dbReference>
<dbReference type="PANTHER" id="PTHR11207">
    <property type="entry name" value="RIBONUCLEASE III"/>
    <property type="match status" value="1"/>
</dbReference>
<name>A0A139AEB4_GONPJ</name>
<feature type="domain" description="DRBM" evidence="9">
    <location>
        <begin position="254"/>
        <end position="319"/>
    </location>
</feature>
<sequence length="328" mass="35864">MKKSSRHFQRLCALECQSIRYRHLSVPQRMSIHPIHSTPPHFSPTRNSLPNFALDVQKSRKFSNSSSLFTTPSLDDTLENTTHLGKWTPALEAFAARIDVVGMNPTTLYQALTHKSFTGNPKARLAWGGDRLRLLGDSVLRQTVLAEIFLKYPDLPAESLESVLEAYTGPTALASVGRTLGIPNVMRWKGSDRSIVGDGGRESRGGESFVVGRVLQALIGAIFSEKGEVAAQTFIKGHILSRTVDVSSHLDLSEPKRTLAAVLKSKGREPPVSRLLKESGRATHSPVFLVGVYSGVDKLGEAYGTSIKMAETKAAKQALLHHFGNEAR</sequence>
<dbReference type="SUPFAM" id="SSF54768">
    <property type="entry name" value="dsRNA-binding domain-like"/>
    <property type="match status" value="1"/>
</dbReference>
<dbReference type="PROSITE" id="PS50137">
    <property type="entry name" value="DS_RBD"/>
    <property type="match status" value="1"/>
</dbReference>
<evidence type="ECO:0000256" key="7">
    <source>
        <dbReference type="ARBA" id="ARBA00035187"/>
    </source>
</evidence>
<evidence type="ECO:0000259" key="10">
    <source>
        <dbReference type="PROSITE" id="PS50142"/>
    </source>
</evidence>
<dbReference type="PROSITE" id="PS50142">
    <property type="entry name" value="RNASE_3_2"/>
    <property type="match status" value="1"/>
</dbReference>